<name>A0A6H5HQX2_9HEMI</name>
<accession>A0A6H5HQX2</accession>
<dbReference type="Proteomes" id="UP000479000">
    <property type="component" value="Unassembled WGS sequence"/>
</dbReference>
<dbReference type="AlphaFoldDB" id="A0A6H5HQX2"/>
<keyword evidence="2" id="KW-1185">Reference proteome</keyword>
<dbReference type="EMBL" id="CADCXU010036138">
    <property type="protein sequence ID" value="CAB0020969.1"/>
    <property type="molecule type" value="Genomic_DNA"/>
</dbReference>
<proteinExistence type="predicted"/>
<evidence type="ECO:0000313" key="1">
    <source>
        <dbReference type="EMBL" id="CAB0020969.1"/>
    </source>
</evidence>
<evidence type="ECO:0000313" key="2">
    <source>
        <dbReference type="Proteomes" id="UP000479000"/>
    </source>
</evidence>
<sequence length="53" mass="6390">MQKFIIGNFYFQIYRVNGNIVIVLKPRIGTEFQKKLLLVYLFLLLLRITSRTR</sequence>
<gene>
    <name evidence="1" type="ORF">NTEN_LOCUS24494</name>
</gene>
<organism evidence="1 2">
    <name type="scientific">Nesidiocoris tenuis</name>
    <dbReference type="NCBI Taxonomy" id="355587"/>
    <lineage>
        <taxon>Eukaryota</taxon>
        <taxon>Metazoa</taxon>
        <taxon>Ecdysozoa</taxon>
        <taxon>Arthropoda</taxon>
        <taxon>Hexapoda</taxon>
        <taxon>Insecta</taxon>
        <taxon>Pterygota</taxon>
        <taxon>Neoptera</taxon>
        <taxon>Paraneoptera</taxon>
        <taxon>Hemiptera</taxon>
        <taxon>Heteroptera</taxon>
        <taxon>Panheteroptera</taxon>
        <taxon>Cimicomorpha</taxon>
        <taxon>Miridae</taxon>
        <taxon>Dicyphina</taxon>
        <taxon>Nesidiocoris</taxon>
    </lineage>
</organism>
<protein>
    <submittedName>
        <fullName evidence="1">Uncharacterized protein</fullName>
    </submittedName>
</protein>
<reference evidence="1 2" key="1">
    <citation type="submission" date="2020-02" db="EMBL/GenBank/DDBJ databases">
        <authorList>
            <person name="Ferguson B K."/>
        </authorList>
    </citation>
    <scope>NUCLEOTIDE SEQUENCE [LARGE SCALE GENOMIC DNA]</scope>
</reference>
<feature type="non-terminal residue" evidence="1">
    <location>
        <position position="53"/>
    </location>
</feature>